<accession>A0A3B0XIB4</accession>
<organism evidence="1">
    <name type="scientific">hydrothermal vent metagenome</name>
    <dbReference type="NCBI Taxonomy" id="652676"/>
    <lineage>
        <taxon>unclassified sequences</taxon>
        <taxon>metagenomes</taxon>
        <taxon>ecological metagenomes</taxon>
    </lineage>
</organism>
<evidence type="ECO:0000313" key="1">
    <source>
        <dbReference type="EMBL" id="VAW61399.1"/>
    </source>
</evidence>
<sequence>MKTLKNTLTTGIIIAGLSNTLAQAGEDWFVSTTASIAPGSYSDSELRDSSLSGTLLLNADYLDSFSFAIAYNKYNIIFNKVNNTESEVNQDAISGRLQFHFFNDTLGGKITTQLVVHEISNNDPTTLTDDVSVIAAKLAYLTFDKGFYIDIEYAESSYPNNNDLSVTQWTPSLGFSFNNDSDWLSAKGYFIKPDNLNLAPNEAFSAYDFRWTHWLNSGATTGLNNFFLDVLVGERIYAVDNDALSVYNLADFQTGSFSIGATWKFTQDTELSTIYGIEGYENRTINNQYSQQYFYLGLTTRW</sequence>
<dbReference type="EMBL" id="UOFI01000010">
    <property type="protein sequence ID" value="VAW61399.1"/>
    <property type="molecule type" value="Genomic_DNA"/>
</dbReference>
<dbReference type="AlphaFoldDB" id="A0A3B0XIB4"/>
<protein>
    <submittedName>
        <fullName evidence="1">Uncharacterized protein</fullName>
    </submittedName>
</protein>
<gene>
    <name evidence="1" type="ORF">MNBD_GAMMA09-754</name>
</gene>
<reference evidence="1" key="1">
    <citation type="submission" date="2018-06" db="EMBL/GenBank/DDBJ databases">
        <authorList>
            <person name="Zhirakovskaya E."/>
        </authorList>
    </citation>
    <scope>NUCLEOTIDE SEQUENCE</scope>
</reference>
<name>A0A3B0XIB4_9ZZZZ</name>
<proteinExistence type="predicted"/>